<sequence length="304" mass="32631">MTLPPSCPAVGKISATFLSSLISSPPPPELLLVFAAALSFLVAVKSPFSPPPLRIRRHSLPTLSMSSSPSPSRRAALTFSSPESLSDWLKPRLPPGAIASWGASPGTKTLYNLWIEVSNGETSLLVPSPPRDPEDEGASVEHGTSTPLRAVNVATVKIRNHRGALLVESHQLLSDGSFRRRGRPLSEKMLPGEAVEDSVLRAVKEELGVAASGNVRIVPDSYEMRIEEKPSASYPGLPAQYVLHSVEVQVDGLPEDGEFSTEEIGEGVEETTGGPAVFVRKHFWKWVDDFDDGNGDGFISHPGV</sequence>
<accession>A0A2H9ZS76</accession>
<name>A0A2H9ZS76_9ASPA</name>
<dbReference type="Proteomes" id="UP000236161">
    <property type="component" value="Unassembled WGS sequence"/>
</dbReference>
<dbReference type="OrthoDB" id="433924at2759"/>
<organism evidence="2 3">
    <name type="scientific">Apostasia shenzhenica</name>
    <dbReference type="NCBI Taxonomy" id="1088818"/>
    <lineage>
        <taxon>Eukaryota</taxon>
        <taxon>Viridiplantae</taxon>
        <taxon>Streptophyta</taxon>
        <taxon>Embryophyta</taxon>
        <taxon>Tracheophyta</taxon>
        <taxon>Spermatophyta</taxon>
        <taxon>Magnoliopsida</taxon>
        <taxon>Liliopsida</taxon>
        <taxon>Asparagales</taxon>
        <taxon>Orchidaceae</taxon>
        <taxon>Apostasioideae</taxon>
        <taxon>Apostasia</taxon>
    </lineage>
</organism>
<reference evidence="2 3" key="1">
    <citation type="journal article" date="2017" name="Nature">
        <title>The Apostasia genome and the evolution of orchids.</title>
        <authorList>
            <person name="Zhang G.Q."/>
            <person name="Liu K.W."/>
            <person name="Li Z."/>
            <person name="Lohaus R."/>
            <person name="Hsiao Y.Y."/>
            <person name="Niu S.C."/>
            <person name="Wang J.Y."/>
            <person name="Lin Y.C."/>
            <person name="Xu Q."/>
            <person name="Chen L.J."/>
            <person name="Yoshida K."/>
            <person name="Fujiwara S."/>
            <person name="Wang Z.W."/>
            <person name="Zhang Y.Q."/>
            <person name="Mitsuda N."/>
            <person name="Wang M."/>
            <person name="Liu G.H."/>
            <person name="Pecoraro L."/>
            <person name="Huang H.X."/>
            <person name="Xiao X.J."/>
            <person name="Lin M."/>
            <person name="Wu X.Y."/>
            <person name="Wu W.L."/>
            <person name="Chen Y.Y."/>
            <person name="Chang S.B."/>
            <person name="Sakamoto S."/>
            <person name="Ohme-Takagi M."/>
            <person name="Yagi M."/>
            <person name="Zeng S.J."/>
            <person name="Shen C.Y."/>
            <person name="Yeh C.M."/>
            <person name="Luo Y.B."/>
            <person name="Tsai W.C."/>
            <person name="Van de Peer Y."/>
            <person name="Liu Z.J."/>
        </authorList>
    </citation>
    <scope>NUCLEOTIDE SEQUENCE [LARGE SCALE GENOMIC DNA]</scope>
    <source>
        <strain evidence="3">cv. Shenzhen</strain>
        <tissue evidence="2">Stem</tissue>
    </source>
</reference>
<dbReference type="PANTHER" id="PTHR36395:SF1">
    <property type="entry name" value="RING-H2 ZINC FINGER PROTEIN"/>
    <property type="match status" value="1"/>
</dbReference>
<feature type="region of interest" description="Disordered" evidence="1">
    <location>
        <begin position="124"/>
        <end position="144"/>
    </location>
</feature>
<evidence type="ECO:0000313" key="3">
    <source>
        <dbReference type="Proteomes" id="UP000236161"/>
    </source>
</evidence>
<evidence type="ECO:0000256" key="1">
    <source>
        <dbReference type="SAM" id="MobiDB-lite"/>
    </source>
</evidence>
<keyword evidence="3" id="KW-1185">Reference proteome</keyword>
<dbReference type="AlphaFoldDB" id="A0A2H9ZS76"/>
<protein>
    <submittedName>
        <fullName evidence="2">Uncharacterized protein</fullName>
    </submittedName>
</protein>
<proteinExistence type="predicted"/>
<evidence type="ECO:0000313" key="2">
    <source>
        <dbReference type="EMBL" id="PKA46139.1"/>
    </source>
</evidence>
<dbReference type="EMBL" id="KZ454427">
    <property type="protein sequence ID" value="PKA46139.1"/>
    <property type="molecule type" value="Genomic_DNA"/>
</dbReference>
<dbReference type="PANTHER" id="PTHR36395">
    <property type="entry name" value="RING-H2 ZINC FINGER PROTEIN"/>
    <property type="match status" value="1"/>
</dbReference>
<gene>
    <name evidence="2" type="ORF">AXF42_Ash015430</name>
</gene>